<gene>
    <name evidence="1" type="ORF">BCF74_11880</name>
</gene>
<dbReference type="Gene3D" id="2.40.128.20">
    <property type="match status" value="1"/>
</dbReference>
<dbReference type="Proteomes" id="UP000237822">
    <property type="component" value="Unassembled WGS sequence"/>
</dbReference>
<comment type="caution">
    <text evidence="1">The sequence shown here is derived from an EMBL/GenBank/DDBJ whole genome shotgun (WGS) entry which is preliminary data.</text>
</comment>
<dbReference type="AlphaFoldDB" id="A0A2T0UFG6"/>
<accession>A0A2T0UFG6</accession>
<protein>
    <recommendedName>
        <fullName evidence="3">Lipocalin-like protein</fullName>
    </recommendedName>
</protein>
<proteinExistence type="predicted"/>
<dbReference type="InterPro" id="IPR012674">
    <property type="entry name" value="Calycin"/>
</dbReference>
<reference evidence="1 2" key="1">
    <citation type="submission" date="2018-03" db="EMBL/GenBank/DDBJ databases">
        <title>Genomic Encyclopedia of Archaeal and Bacterial Type Strains, Phase II (KMG-II): from individual species to whole genera.</title>
        <authorList>
            <person name="Goeker M."/>
        </authorList>
    </citation>
    <scope>NUCLEOTIDE SEQUENCE [LARGE SCALE GENOMIC DNA]</scope>
    <source>
        <strain evidence="1 2">ATCC BAA-1496</strain>
    </source>
</reference>
<evidence type="ECO:0008006" key="3">
    <source>
        <dbReference type="Google" id="ProtNLM"/>
    </source>
</evidence>
<evidence type="ECO:0000313" key="2">
    <source>
        <dbReference type="Proteomes" id="UP000237822"/>
    </source>
</evidence>
<keyword evidence="2" id="KW-1185">Reference proteome</keyword>
<name>A0A2T0UFG6_9MICO</name>
<evidence type="ECO:0000313" key="1">
    <source>
        <dbReference type="EMBL" id="PRY56685.1"/>
    </source>
</evidence>
<organism evidence="1 2">
    <name type="scientific">Knoellia remsis</name>
    <dbReference type="NCBI Taxonomy" id="407159"/>
    <lineage>
        <taxon>Bacteria</taxon>
        <taxon>Bacillati</taxon>
        <taxon>Actinomycetota</taxon>
        <taxon>Actinomycetes</taxon>
        <taxon>Micrococcales</taxon>
        <taxon>Intrasporangiaceae</taxon>
        <taxon>Knoellia</taxon>
    </lineage>
</organism>
<dbReference type="SUPFAM" id="SSF50814">
    <property type="entry name" value="Lipocalins"/>
    <property type="match status" value="1"/>
</dbReference>
<sequence>MGPAFTSTLTSTPYRERVTDLVDELAGTWHIVATTFPMWLDGSRTNPTFTYTPRGDVMDDDVAFRTRRGRARHIRGVDTRTGPRSFRWRGAGLLRPLRSDWRVSHLASDSSWAVVEFDRTMFTPAGVDVITRARRPSAATWAEVDRVLADLGHDGVTRIG</sequence>
<dbReference type="EMBL" id="PVTI01000018">
    <property type="protein sequence ID" value="PRY56685.1"/>
    <property type="molecule type" value="Genomic_DNA"/>
</dbReference>